<keyword evidence="2" id="KW-0472">Membrane</keyword>
<dbReference type="Proteomes" id="UP000189810">
    <property type="component" value="Chromosome I"/>
</dbReference>
<dbReference type="PANTHER" id="PTHR30604:SF1">
    <property type="entry name" value="DNA UTILIZATION PROTEIN HOFQ"/>
    <property type="match status" value="1"/>
</dbReference>
<dbReference type="InterPro" id="IPR038591">
    <property type="entry name" value="NolW-like_sf"/>
</dbReference>
<comment type="similarity">
    <text evidence="3">Belongs to the bacterial secretin family.</text>
</comment>
<dbReference type="STRING" id="381751.SAMN05444391_0031"/>
<dbReference type="Gene3D" id="3.55.50.30">
    <property type="match status" value="1"/>
</dbReference>
<evidence type="ECO:0000313" key="7">
    <source>
        <dbReference type="Proteomes" id="UP000189810"/>
    </source>
</evidence>
<keyword evidence="4" id="KW-0175">Coiled coil</keyword>
<evidence type="ECO:0000256" key="1">
    <source>
        <dbReference type="ARBA" id="ARBA00004370"/>
    </source>
</evidence>
<evidence type="ECO:0000259" key="5">
    <source>
        <dbReference type="Pfam" id="PF00263"/>
    </source>
</evidence>
<dbReference type="PANTHER" id="PTHR30604">
    <property type="entry name" value="PROTEIN TRANSPORT PROTEIN HOFQ"/>
    <property type="match status" value="1"/>
</dbReference>
<reference evidence="6 7" key="1">
    <citation type="submission" date="2016-11" db="EMBL/GenBank/DDBJ databases">
        <authorList>
            <person name="Jaros S."/>
            <person name="Januszkiewicz K."/>
            <person name="Wedrychowicz H."/>
        </authorList>
    </citation>
    <scope>NUCLEOTIDE SEQUENCE [LARGE SCALE GENOMIC DNA]</scope>
    <source>
        <strain evidence="6 7">DSM 19557</strain>
    </source>
</reference>
<dbReference type="GO" id="GO:0009306">
    <property type="term" value="P:protein secretion"/>
    <property type="evidence" value="ECO:0007669"/>
    <property type="project" value="InterPro"/>
</dbReference>
<name>A0A1M6Q0Q0_9AQUI</name>
<keyword evidence="7" id="KW-1185">Reference proteome</keyword>
<evidence type="ECO:0000256" key="3">
    <source>
        <dbReference type="RuleBase" id="RU004003"/>
    </source>
</evidence>
<comment type="subcellular location">
    <subcellularLocation>
        <location evidence="1">Membrane</location>
    </subcellularLocation>
</comment>
<organism evidence="6 7">
    <name type="scientific">Thermocrinis minervae</name>
    <dbReference type="NCBI Taxonomy" id="381751"/>
    <lineage>
        <taxon>Bacteria</taxon>
        <taxon>Pseudomonadati</taxon>
        <taxon>Aquificota</taxon>
        <taxon>Aquificia</taxon>
        <taxon>Aquificales</taxon>
        <taxon>Aquificaceae</taxon>
        <taxon>Thermocrinis</taxon>
    </lineage>
</organism>
<dbReference type="EMBL" id="LT670846">
    <property type="protein sequence ID" value="SHK13799.1"/>
    <property type="molecule type" value="Genomic_DNA"/>
</dbReference>
<evidence type="ECO:0000313" key="6">
    <source>
        <dbReference type="EMBL" id="SHK13799.1"/>
    </source>
</evidence>
<dbReference type="PRINTS" id="PR00811">
    <property type="entry name" value="BCTERIALGSPD"/>
</dbReference>
<dbReference type="Gene3D" id="3.30.1370.120">
    <property type="match status" value="2"/>
</dbReference>
<dbReference type="RefSeq" id="WP_231967114.1">
    <property type="nucleotide sequence ID" value="NZ_LT670846.1"/>
</dbReference>
<dbReference type="AlphaFoldDB" id="A0A1M6Q0Q0"/>
<sequence length="592" mass="65890">MKVFIRLILILFLFGSSFSYSKTILEMSFSNVKLSTVISALMKLAGKNYIFDPDASDILSKNVDVNIQSPVRLEDAINALLDQYGLIAAQKDKNLYLIGKSASLTINLKGMSEKDRKDLIDFVKSRTTPSAYITYDKILDNLYVKDYEKKIKELENALKEFYTKLQTRERVTEEEVPTTKVFYIDYAKLEDAKKLIQPILSKDAVVTESTVFNALIITDKPSKLREYERVLSKLSARTPEERKPVTKILYLKYITPDEFIKLIQPILSESGTILSGGALKTETQQTTTPQGQQVTQTTTQVVRQIPVIKEFNAIMLTDYPEVFEKIKSLYKDYVSETPPQVRIEARIVEVREEVVRQLGLGLSLNMSNVQVPSSWSGGVSANTPVYPPNFPEIGAPPSLLPTPGLSTVPGSLLVFRYAKGQINPLLLRLSAYEKLGQVKNLARPSVVTINGQTAIIKQGQEIPYQTALATGGSTTVSYSFKEVVLALEVTPIIAPDDRILLDIKIKQDTPQQTTIPGVPPAINKREASARAIVKDGDTIIIGGIIQQQDSKTNEGVPGLVRVPILKYLFGQENLNLQNTELLIFITPTIITQ</sequence>
<dbReference type="InterPro" id="IPR004846">
    <property type="entry name" value="T2SS/T3SS_dom"/>
</dbReference>
<gene>
    <name evidence="6" type="ORF">SAMN05444391_0031</name>
</gene>
<dbReference type="InterPro" id="IPR001775">
    <property type="entry name" value="GspD/PilQ"/>
</dbReference>
<dbReference type="Pfam" id="PF00263">
    <property type="entry name" value="Secretin"/>
    <property type="match status" value="1"/>
</dbReference>
<evidence type="ECO:0000256" key="2">
    <source>
        <dbReference type="ARBA" id="ARBA00023136"/>
    </source>
</evidence>
<proteinExistence type="inferred from homology"/>
<evidence type="ECO:0000256" key="4">
    <source>
        <dbReference type="SAM" id="Coils"/>
    </source>
</evidence>
<feature type="domain" description="Type II/III secretion system secretin-like" evidence="5">
    <location>
        <begin position="431"/>
        <end position="590"/>
    </location>
</feature>
<dbReference type="GO" id="GO:0016020">
    <property type="term" value="C:membrane"/>
    <property type="evidence" value="ECO:0007669"/>
    <property type="project" value="UniProtKB-SubCell"/>
</dbReference>
<dbReference type="InterPro" id="IPR051808">
    <property type="entry name" value="Type_IV_pilus_biogenesis"/>
</dbReference>
<dbReference type="PRINTS" id="PR01032">
    <property type="entry name" value="PHAGEIV"/>
</dbReference>
<protein>
    <submittedName>
        <fullName evidence="6">Type IV pilus assembly protein PilQ</fullName>
    </submittedName>
</protein>
<accession>A0A1M6Q0Q0</accession>
<feature type="coiled-coil region" evidence="4">
    <location>
        <begin position="144"/>
        <end position="171"/>
    </location>
</feature>